<accession>R9GW19</accession>
<dbReference type="AlphaFoldDB" id="R9GW19"/>
<evidence type="ECO:0000313" key="1">
    <source>
        <dbReference type="EMBL" id="EOR95951.1"/>
    </source>
</evidence>
<protein>
    <submittedName>
        <fullName evidence="1">Uncharacterized protein</fullName>
    </submittedName>
</protein>
<gene>
    <name evidence="1" type="ORF">ADIARSV_0841</name>
</gene>
<comment type="caution">
    <text evidence="1">The sequence shown here is derived from an EMBL/GenBank/DDBJ whole genome shotgun (WGS) entry which is preliminary data.</text>
</comment>
<evidence type="ECO:0000313" key="2">
    <source>
        <dbReference type="Proteomes" id="UP000014174"/>
    </source>
</evidence>
<reference evidence="1 2" key="1">
    <citation type="journal article" date="2013" name="Genome Announc.">
        <title>Draft Genome Sequence of Arcticibacter svalbardensis Strain MN12-7T, a Member of the Family Sphingobacteriaceae Isolated from an Arctic Soil Sample.</title>
        <authorList>
            <person name="Shivaji S."/>
            <person name="Ara S."/>
            <person name="Prasad S."/>
            <person name="Manasa B.P."/>
            <person name="Begum Z."/>
            <person name="Singh A."/>
            <person name="Kumar Pinnaka A."/>
        </authorList>
    </citation>
    <scope>NUCLEOTIDE SEQUENCE [LARGE SCALE GENOMIC DNA]</scope>
    <source>
        <strain evidence="1 2">MN12-7</strain>
    </source>
</reference>
<organism evidence="1 2">
    <name type="scientific">Arcticibacter svalbardensis MN12-7</name>
    <dbReference type="NCBI Taxonomy" id="1150600"/>
    <lineage>
        <taxon>Bacteria</taxon>
        <taxon>Pseudomonadati</taxon>
        <taxon>Bacteroidota</taxon>
        <taxon>Sphingobacteriia</taxon>
        <taxon>Sphingobacteriales</taxon>
        <taxon>Sphingobacteriaceae</taxon>
        <taxon>Arcticibacter</taxon>
    </lineage>
</organism>
<dbReference type="EMBL" id="AQPN01000033">
    <property type="protein sequence ID" value="EOR95951.1"/>
    <property type="molecule type" value="Genomic_DNA"/>
</dbReference>
<name>R9GW19_9SPHI</name>
<keyword evidence="2" id="KW-1185">Reference proteome</keyword>
<proteinExistence type="predicted"/>
<dbReference type="Proteomes" id="UP000014174">
    <property type="component" value="Unassembled WGS sequence"/>
</dbReference>
<sequence length="57" mass="6854">MFKWLLFLEKGFYKKDIVLKCIAMALQSGKLIFFDSDGKGRITNQFIYDWMRIIFKP</sequence>